<keyword evidence="2" id="KW-0732">Signal</keyword>
<gene>
    <name evidence="3" type="ORF">EZS28_052554</name>
</gene>
<organism evidence="3 4">
    <name type="scientific">Streblomastix strix</name>
    <dbReference type="NCBI Taxonomy" id="222440"/>
    <lineage>
        <taxon>Eukaryota</taxon>
        <taxon>Metamonada</taxon>
        <taxon>Preaxostyla</taxon>
        <taxon>Oxymonadida</taxon>
        <taxon>Streblomastigidae</taxon>
        <taxon>Streblomastix</taxon>
    </lineage>
</organism>
<proteinExistence type="predicted"/>
<evidence type="ECO:0000256" key="1">
    <source>
        <dbReference type="SAM" id="MobiDB-lite"/>
    </source>
</evidence>
<feature type="compositionally biased region" description="Basic and acidic residues" evidence="1">
    <location>
        <begin position="97"/>
        <end position="125"/>
    </location>
</feature>
<name>A0A5J4S1V0_9EUKA</name>
<dbReference type="EMBL" id="SNRW01040979">
    <property type="protein sequence ID" value="KAA6340167.1"/>
    <property type="molecule type" value="Genomic_DNA"/>
</dbReference>
<feature type="region of interest" description="Disordered" evidence="1">
    <location>
        <begin position="76"/>
        <end position="139"/>
    </location>
</feature>
<protein>
    <submittedName>
        <fullName evidence="3">Uncharacterized protein</fullName>
    </submittedName>
</protein>
<feature type="chain" id="PRO_5023875161" evidence="2">
    <location>
        <begin position="16"/>
        <end position="199"/>
    </location>
</feature>
<sequence>MVLFILYQLITLLNRLQWSRLSQLGDSDIIENENRMEYEIRKEDVGKTLRLDITPVVPVVDQDGKPKELSQLELRTRSKSPLRTTIKQSANEQVSQKSDKARESQSPDKYDKGRDQTIKSRKDVESNSSQKLGNKSLKGTMKKQKTIIVEMKELRSLFAVTQNIEAAQPICRGIQFDGNFVELQKIRARPQCLGVEEEA</sequence>
<feature type="compositionally biased region" description="Polar residues" evidence="1">
    <location>
        <begin position="79"/>
        <end position="96"/>
    </location>
</feature>
<evidence type="ECO:0000313" key="4">
    <source>
        <dbReference type="Proteomes" id="UP000324800"/>
    </source>
</evidence>
<dbReference type="Proteomes" id="UP000324800">
    <property type="component" value="Unassembled WGS sequence"/>
</dbReference>
<reference evidence="3 4" key="1">
    <citation type="submission" date="2019-03" db="EMBL/GenBank/DDBJ databases">
        <title>Single cell metagenomics reveals metabolic interactions within the superorganism composed of flagellate Streblomastix strix and complex community of Bacteroidetes bacteria on its surface.</title>
        <authorList>
            <person name="Treitli S.C."/>
            <person name="Kolisko M."/>
            <person name="Husnik F."/>
            <person name="Keeling P."/>
            <person name="Hampl V."/>
        </authorList>
    </citation>
    <scope>NUCLEOTIDE SEQUENCE [LARGE SCALE GENOMIC DNA]</scope>
    <source>
        <strain evidence="3">ST1C</strain>
    </source>
</reference>
<evidence type="ECO:0000313" key="3">
    <source>
        <dbReference type="EMBL" id="KAA6340167.1"/>
    </source>
</evidence>
<comment type="caution">
    <text evidence="3">The sequence shown here is derived from an EMBL/GenBank/DDBJ whole genome shotgun (WGS) entry which is preliminary data.</text>
</comment>
<feature type="non-terminal residue" evidence="3">
    <location>
        <position position="199"/>
    </location>
</feature>
<accession>A0A5J4S1V0</accession>
<dbReference type="AlphaFoldDB" id="A0A5J4S1V0"/>
<feature type="signal peptide" evidence="2">
    <location>
        <begin position="1"/>
        <end position="15"/>
    </location>
</feature>
<evidence type="ECO:0000256" key="2">
    <source>
        <dbReference type="SAM" id="SignalP"/>
    </source>
</evidence>